<dbReference type="Gene3D" id="1.10.510.40">
    <property type="match status" value="1"/>
</dbReference>
<dbReference type="Pfam" id="PF04183">
    <property type="entry name" value="IucA_IucC"/>
    <property type="match status" value="1"/>
</dbReference>
<dbReference type="InterPro" id="IPR037455">
    <property type="entry name" value="LucA/IucC-like"/>
</dbReference>
<evidence type="ECO:0000313" key="5">
    <source>
        <dbReference type="EMBL" id="PAU45118.1"/>
    </source>
</evidence>
<comment type="similarity">
    <text evidence="2">Belongs to the IucA/IucC family.</text>
</comment>
<reference evidence="5 6" key="1">
    <citation type="submission" date="2017-08" db="EMBL/GenBank/DDBJ databases">
        <title>Genome sequence of Streptomyces albireticuli NRRL B-1670.</title>
        <authorList>
            <person name="Graham D.E."/>
            <person name="Mahan K.M."/>
            <person name="Klingeman D.M."/>
            <person name="Hettich R.L."/>
            <person name="Parry R.J."/>
            <person name="Spain J.C."/>
        </authorList>
    </citation>
    <scope>NUCLEOTIDE SEQUENCE [LARGE SCALE GENOMIC DNA]</scope>
    <source>
        <strain evidence="5 6">NRRL B-1670</strain>
    </source>
</reference>
<dbReference type="GO" id="GO:0019290">
    <property type="term" value="P:siderophore biosynthetic process"/>
    <property type="evidence" value="ECO:0007669"/>
    <property type="project" value="InterPro"/>
</dbReference>
<protein>
    <recommendedName>
        <fullName evidence="7">Siderophore synthetase component</fullName>
    </recommendedName>
</protein>
<proteinExistence type="inferred from homology"/>
<feature type="domain" description="Aerobactin siderophore biosynthesis IucA/IucC N-terminal" evidence="3">
    <location>
        <begin position="212"/>
        <end position="462"/>
    </location>
</feature>
<dbReference type="InterPro" id="IPR022770">
    <property type="entry name" value="IucA/IucC-like_C"/>
</dbReference>
<dbReference type="PANTHER" id="PTHR34384:SF5">
    <property type="entry name" value="L-2,3-DIAMINOPROPANOATE--CITRATE LIGASE"/>
    <property type="match status" value="1"/>
</dbReference>
<name>A0A2A2CY32_9ACTN</name>
<dbReference type="AlphaFoldDB" id="A0A2A2CY32"/>
<evidence type="ECO:0000313" key="6">
    <source>
        <dbReference type="Proteomes" id="UP000218944"/>
    </source>
</evidence>
<comment type="caution">
    <text evidence="5">The sequence shown here is derived from an EMBL/GenBank/DDBJ whole genome shotgun (WGS) entry which is preliminary data.</text>
</comment>
<comment type="pathway">
    <text evidence="1">Siderophore biosynthesis.</text>
</comment>
<dbReference type="PANTHER" id="PTHR34384">
    <property type="entry name" value="L-2,3-DIAMINOPROPANOATE--CITRATE LIGASE"/>
    <property type="match status" value="1"/>
</dbReference>
<evidence type="ECO:0000256" key="1">
    <source>
        <dbReference type="ARBA" id="ARBA00004924"/>
    </source>
</evidence>
<dbReference type="EMBL" id="NSJV01000586">
    <property type="protein sequence ID" value="PAU45118.1"/>
    <property type="molecule type" value="Genomic_DNA"/>
</dbReference>
<organism evidence="5 6">
    <name type="scientific">Streptomyces albireticuli</name>
    <dbReference type="NCBI Taxonomy" id="1940"/>
    <lineage>
        <taxon>Bacteria</taxon>
        <taxon>Bacillati</taxon>
        <taxon>Actinomycetota</taxon>
        <taxon>Actinomycetes</taxon>
        <taxon>Kitasatosporales</taxon>
        <taxon>Streptomycetaceae</taxon>
        <taxon>Streptomyces</taxon>
    </lineage>
</organism>
<dbReference type="Pfam" id="PF06276">
    <property type="entry name" value="FhuF"/>
    <property type="match status" value="1"/>
</dbReference>
<dbReference type="GO" id="GO:0016881">
    <property type="term" value="F:acid-amino acid ligase activity"/>
    <property type="evidence" value="ECO:0007669"/>
    <property type="project" value="UniProtKB-ARBA"/>
</dbReference>
<dbReference type="InterPro" id="IPR007310">
    <property type="entry name" value="Aerobactin_biosyn_IucA/IucC_N"/>
</dbReference>
<evidence type="ECO:0000259" key="4">
    <source>
        <dbReference type="Pfam" id="PF06276"/>
    </source>
</evidence>
<evidence type="ECO:0008006" key="7">
    <source>
        <dbReference type="Google" id="ProtNLM"/>
    </source>
</evidence>
<sequence>MAAVPVTDEEHRMLAHLAAHHPERAAAYPARLPRAARGTMTRLLAALLREEVWPSAGVRTLAADPSGEAGALLGREALDVLTEEGATGVLLLPVTDGTLLAVGVIDRSTLRRTRTTPTVCLITANGRELVGHPVTLLTALTPLAAPGHRRAWQEFTAEVADSVANLALSHTNVDLRSEALAATARRLGARDAGELLALLGRDTDADDINLLADGLCAEGHNIHPCGRVRKGMLPEENHLYAAENAGRTGLRLVAVRTGHTLATPDPEGREADEILAGHFPALYRHARRELTDRGLDPDGFRVYPVHPWQADHTIPACYAAQIAEGTVVLLPDAVLPARPTASVRSVVTEPGADGRRLVVKTSLDVLLTSTRRNISPASTRNGPAVSRILTEIFAAEPGLARRARPVRELAGLSFASDSPGGPELEPGRGDALRRNLSLLLREDLSSHVAPGESALSGCALFARSPVTGRTLLADLVVQYARARDIGHLEAARAVLRDYLGLLLPVTLTLMVAYGIALESHLQNTVVVFRDGRPVRLLLRDFAGMRLHAGRLREAGVAFDPHPGSVTVISDPAKLHDRFCYAVLRANVTEFVGTLAEEFALPEEESWRATWEEAERAFAELAGRPGLALRAGADRAAISAPALRQKMFVRMRLEGDAAGELYQRVDNPLHRAAGAPSVAATDH</sequence>
<accession>A0A2A2CY32</accession>
<keyword evidence="6" id="KW-1185">Reference proteome</keyword>
<dbReference type="Proteomes" id="UP000218944">
    <property type="component" value="Unassembled WGS sequence"/>
</dbReference>
<gene>
    <name evidence="5" type="ORF">CK936_31185</name>
</gene>
<evidence type="ECO:0000256" key="2">
    <source>
        <dbReference type="ARBA" id="ARBA00007832"/>
    </source>
</evidence>
<evidence type="ECO:0000259" key="3">
    <source>
        <dbReference type="Pfam" id="PF04183"/>
    </source>
</evidence>
<feature type="domain" description="Aerobactin siderophore biosynthesis IucA/IucC-like C-terminal" evidence="4">
    <location>
        <begin position="495"/>
        <end position="657"/>
    </location>
</feature>